<dbReference type="PANTHER" id="PTHR23180:SF399">
    <property type="entry name" value="BLOWN FUSE, ISOFORM A-RELATED"/>
    <property type="match status" value="1"/>
</dbReference>
<dbReference type="GO" id="GO:0005737">
    <property type="term" value="C:cytoplasm"/>
    <property type="evidence" value="ECO:0007669"/>
    <property type="project" value="InterPro"/>
</dbReference>
<dbReference type="OrthoDB" id="10070851at2759"/>
<dbReference type="PANTHER" id="PTHR23180">
    <property type="entry name" value="CENTAURIN/ARF"/>
    <property type="match status" value="1"/>
</dbReference>
<accession>A0A482X069</accession>
<dbReference type="GO" id="GO:0005096">
    <property type="term" value="F:GTPase activator activity"/>
    <property type="evidence" value="ECO:0007669"/>
    <property type="project" value="InterPro"/>
</dbReference>
<dbReference type="InterPro" id="IPR004148">
    <property type="entry name" value="BAR_dom"/>
</dbReference>
<name>A0A482X069_LAOST</name>
<gene>
    <name evidence="4" type="ORF">LSTR_LSTR011010</name>
</gene>
<dbReference type="EMBL" id="QKKF02021991">
    <property type="protein sequence ID" value="RZF38700.1"/>
    <property type="molecule type" value="Genomic_DNA"/>
</dbReference>
<dbReference type="InterPro" id="IPR027267">
    <property type="entry name" value="AH/BAR_dom_sf"/>
</dbReference>
<dbReference type="STRING" id="195883.A0A482X069"/>
<evidence type="ECO:0000259" key="3">
    <source>
        <dbReference type="Pfam" id="PF16746"/>
    </source>
</evidence>
<keyword evidence="5" id="KW-1185">Reference proteome</keyword>
<evidence type="ECO:0000256" key="2">
    <source>
        <dbReference type="ARBA" id="ARBA00022833"/>
    </source>
</evidence>
<reference evidence="4 5" key="1">
    <citation type="journal article" date="2017" name="Gigascience">
        <title>Genome sequence of the small brown planthopper, Laodelphax striatellus.</title>
        <authorList>
            <person name="Zhu J."/>
            <person name="Jiang F."/>
            <person name="Wang X."/>
            <person name="Yang P."/>
            <person name="Bao Y."/>
            <person name="Zhao W."/>
            <person name="Wang W."/>
            <person name="Lu H."/>
            <person name="Wang Q."/>
            <person name="Cui N."/>
            <person name="Li J."/>
            <person name="Chen X."/>
            <person name="Luo L."/>
            <person name="Yu J."/>
            <person name="Kang L."/>
            <person name="Cui F."/>
        </authorList>
    </citation>
    <scope>NUCLEOTIDE SEQUENCE [LARGE SCALE GENOMIC DNA]</scope>
    <source>
        <strain evidence="4">Lst14</strain>
    </source>
</reference>
<protein>
    <recommendedName>
        <fullName evidence="3">BAR domain-containing protein</fullName>
    </recommendedName>
</protein>
<dbReference type="Proteomes" id="UP000291343">
    <property type="component" value="Unassembled WGS sequence"/>
</dbReference>
<evidence type="ECO:0000313" key="4">
    <source>
        <dbReference type="EMBL" id="RZF38700.1"/>
    </source>
</evidence>
<dbReference type="SUPFAM" id="SSF103657">
    <property type="entry name" value="BAR/IMD domain-like"/>
    <property type="match status" value="1"/>
</dbReference>
<dbReference type="Pfam" id="PF16746">
    <property type="entry name" value="BAR_3"/>
    <property type="match status" value="1"/>
</dbReference>
<keyword evidence="1" id="KW-0479">Metal-binding</keyword>
<dbReference type="InterPro" id="IPR045258">
    <property type="entry name" value="ACAP1/2/3-like"/>
</dbReference>
<proteinExistence type="predicted"/>
<evidence type="ECO:0000313" key="5">
    <source>
        <dbReference type="Proteomes" id="UP000291343"/>
    </source>
</evidence>
<keyword evidence="2" id="KW-0862">Zinc</keyword>
<sequence>MQSIIDPEECLQDSPKFRSMLEEQESQIELLEHKLEKVLKVCGLVVDSGKTYVGQQSLFANTLWDLSVCFRHQPDTMSRLNKLIQALQEMNKFHTMLLDQASRTILKNLTIFVKE</sequence>
<feature type="domain" description="BAR" evidence="3">
    <location>
        <begin position="5"/>
        <end position="115"/>
    </location>
</feature>
<dbReference type="InParanoid" id="A0A482X069"/>
<comment type="caution">
    <text evidence="4">The sequence shown here is derived from an EMBL/GenBank/DDBJ whole genome shotgun (WGS) entry which is preliminary data.</text>
</comment>
<dbReference type="AlphaFoldDB" id="A0A482X069"/>
<dbReference type="GO" id="GO:0046872">
    <property type="term" value="F:metal ion binding"/>
    <property type="evidence" value="ECO:0007669"/>
    <property type="project" value="UniProtKB-KW"/>
</dbReference>
<dbReference type="SMR" id="A0A482X069"/>
<organism evidence="4 5">
    <name type="scientific">Laodelphax striatellus</name>
    <name type="common">Small brown planthopper</name>
    <name type="synonym">Delphax striatella</name>
    <dbReference type="NCBI Taxonomy" id="195883"/>
    <lineage>
        <taxon>Eukaryota</taxon>
        <taxon>Metazoa</taxon>
        <taxon>Ecdysozoa</taxon>
        <taxon>Arthropoda</taxon>
        <taxon>Hexapoda</taxon>
        <taxon>Insecta</taxon>
        <taxon>Pterygota</taxon>
        <taxon>Neoptera</taxon>
        <taxon>Paraneoptera</taxon>
        <taxon>Hemiptera</taxon>
        <taxon>Auchenorrhyncha</taxon>
        <taxon>Fulgoroidea</taxon>
        <taxon>Delphacidae</taxon>
        <taxon>Criomorphinae</taxon>
        <taxon>Laodelphax</taxon>
    </lineage>
</organism>
<dbReference type="Gene3D" id="1.20.1270.60">
    <property type="entry name" value="Arfaptin homology (AH) domain/BAR domain"/>
    <property type="match status" value="1"/>
</dbReference>
<evidence type="ECO:0000256" key="1">
    <source>
        <dbReference type="ARBA" id="ARBA00022723"/>
    </source>
</evidence>